<name>A0ACB6ZSU7_THEGA</name>
<protein>
    <submittedName>
        <fullName evidence="1">Uncharacterized protein</fullName>
    </submittedName>
</protein>
<proteinExistence type="predicted"/>
<reference evidence="1" key="2">
    <citation type="journal article" date="2020" name="Nat. Commun.">
        <title>Large-scale genome sequencing of mycorrhizal fungi provides insights into the early evolution of symbiotic traits.</title>
        <authorList>
            <person name="Miyauchi S."/>
            <person name="Kiss E."/>
            <person name="Kuo A."/>
            <person name="Drula E."/>
            <person name="Kohler A."/>
            <person name="Sanchez-Garcia M."/>
            <person name="Morin E."/>
            <person name="Andreopoulos B."/>
            <person name="Barry K.W."/>
            <person name="Bonito G."/>
            <person name="Buee M."/>
            <person name="Carver A."/>
            <person name="Chen C."/>
            <person name="Cichocki N."/>
            <person name="Clum A."/>
            <person name="Culley D."/>
            <person name="Crous P.W."/>
            <person name="Fauchery L."/>
            <person name="Girlanda M."/>
            <person name="Hayes R.D."/>
            <person name="Keri Z."/>
            <person name="LaButti K."/>
            <person name="Lipzen A."/>
            <person name="Lombard V."/>
            <person name="Magnuson J."/>
            <person name="Maillard F."/>
            <person name="Murat C."/>
            <person name="Nolan M."/>
            <person name="Ohm R.A."/>
            <person name="Pangilinan J."/>
            <person name="Pereira M.F."/>
            <person name="Perotto S."/>
            <person name="Peter M."/>
            <person name="Pfister S."/>
            <person name="Riley R."/>
            <person name="Sitrit Y."/>
            <person name="Stielow J.B."/>
            <person name="Szollosi G."/>
            <person name="Zifcakova L."/>
            <person name="Stursova M."/>
            <person name="Spatafora J.W."/>
            <person name="Tedersoo L."/>
            <person name="Vaario L.M."/>
            <person name="Yamada A."/>
            <person name="Yan M."/>
            <person name="Wang P."/>
            <person name="Xu J."/>
            <person name="Bruns T."/>
            <person name="Baldrian P."/>
            <person name="Vilgalys R."/>
            <person name="Dunand C."/>
            <person name="Henrissat B."/>
            <person name="Grigoriev I.V."/>
            <person name="Hibbett D."/>
            <person name="Nagy L.G."/>
            <person name="Martin F.M."/>
        </authorList>
    </citation>
    <scope>NUCLEOTIDE SEQUENCE</scope>
    <source>
        <strain evidence="1">P2</strain>
    </source>
</reference>
<keyword evidence="2" id="KW-1185">Reference proteome</keyword>
<evidence type="ECO:0000313" key="1">
    <source>
        <dbReference type="EMBL" id="KAF9652612.1"/>
    </source>
</evidence>
<sequence>MFWKNAEPPRLTRLLGLVHQNPRPTAVAECKPLHASEKALGHLKSVPHHTPTCFPLPSPMAVIMPYNTSAIPLQHRHRRTATTVLAGYFDPRPAARDVLTSVLNGVPPYKEVEKDQLSRRDKKKEKRERDRERKRAKAAERLRQKAEKAALSAPQVQPDKYPSTSASQTVETPTPQPLPPKTSLFWRARPTIHIATNQRSTSVTPPPMPSSPPVASPRSTPGPASSVTSHTSSKRPRTPDDDEDLDLDTFKESMRARPPRKKRVAVRKGWKGWVEGSPPPSEKLINLDEVQVLTERKTRSGKSFDGVGLAKEDWI</sequence>
<reference evidence="1" key="1">
    <citation type="submission" date="2019-10" db="EMBL/GenBank/DDBJ databases">
        <authorList>
            <consortium name="DOE Joint Genome Institute"/>
            <person name="Kuo A."/>
            <person name="Miyauchi S."/>
            <person name="Kiss E."/>
            <person name="Drula E."/>
            <person name="Kohler A."/>
            <person name="Sanchez-Garcia M."/>
            <person name="Andreopoulos B."/>
            <person name="Barry K.W."/>
            <person name="Bonito G."/>
            <person name="Buee M."/>
            <person name="Carver A."/>
            <person name="Chen C."/>
            <person name="Cichocki N."/>
            <person name="Clum A."/>
            <person name="Culley D."/>
            <person name="Crous P.W."/>
            <person name="Fauchery L."/>
            <person name="Girlanda M."/>
            <person name="Hayes R."/>
            <person name="Keri Z."/>
            <person name="Labutti K."/>
            <person name="Lipzen A."/>
            <person name="Lombard V."/>
            <person name="Magnuson J."/>
            <person name="Maillard F."/>
            <person name="Morin E."/>
            <person name="Murat C."/>
            <person name="Nolan M."/>
            <person name="Ohm R."/>
            <person name="Pangilinan J."/>
            <person name="Pereira M."/>
            <person name="Perotto S."/>
            <person name="Peter M."/>
            <person name="Riley R."/>
            <person name="Sitrit Y."/>
            <person name="Stielow B."/>
            <person name="Szollosi G."/>
            <person name="Zifcakova L."/>
            <person name="Stursova M."/>
            <person name="Spatafora J.W."/>
            <person name="Tedersoo L."/>
            <person name="Vaario L.-M."/>
            <person name="Yamada A."/>
            <person name="Yan M."/>
            <person name="Wang P."/>
            <person name="Xu J."/>
            <person name="Bruns T."/>
            <person name="Baldrian P."/>
            <person name="Vilgalys R."/>
            <person name="Henrissat B."/>
            <person name="Grigoriev I.V."/>
            <person name="Hibbett D."/>
            <person name="Nagy L.G."/>
            <person name="Martin F.M."/>
        </authorList>
    </citation>
    <scope>NUCLEOTIDE SEQUENCE</scope>
    <source>
        <strain evidence="1">P2</strain>
    </source>
</reference>
<dbReference type="Proteomes" id="UP000886501">
    <property type="component" value="Unassembled WGS sequence"/>
</dbReference>
<dbReference type="EMBL" id="MU117968">
    <property type="protein sequence ID" value="KAF9652612.1"/>
    <property type="molecule type" value="Genomic_DNA"/>
</dbReference>
<accession>A0ACB6ZSU7</accession>
<evidence type="ECO:0000313" key="2">
    <source>
        <dbReference type="Proteomes" id="UP000886501"/>
    </source>
</evidence>
<organism evidence="1 2">
    <name type="scientific">Thelephora ganbajun</name>
    <name type="common">Ganba fungus</name>
    <dbReference type="NCBI Taxonomy" id="370292"/>
    <lineage>
        <taxon>Eukaryota</taxon>
        <taxon>Fungi</taxon>
        <taxon>Dikarya</taxon>
        <taxon>Basidiomycota</taxon>
        <taxon>Agaricomycotina</taxon>
        <taxon>Agaricomycetes</taxon>
        <taxon>Thelephorales</taxon>
        <taxon>Thelephoraceae</taxon>
        <taxon>Thelephora</taxon>
    </lineage>
</organism>
<gene>
    <name evidence="1" type="ORF">BDM02DRAFT_3109194</name>
</gene>
<comment type="caution">
    <text evidence="1">The sequence shown here is derived from an EMBL/GenBank/DDBJ whole genome shotgun (WGS) entry which is preliminary data.</text>
</comment>